<dbReference type="RefSeq" id="WP_188574873.1">
    <property type="nucleotide sequence ID" value="NZ_BMDZ01000004.1"/>
</dbReference>
<dbReference type="PANTHER" id="PTHR11908">
    <property type="entry name" value="XANTHINE DEHYDROGENASE"/>
    <property type="match status" value="1"/>
</dbReference>
<dbReference type="EMBL" id="BMDZ01000004">
    <property type="protein sequence ID" value="GGB28078.1"/>
    <property type="molecule type" value="Genomic_DNA"/>
</dbReference>
<protein>
    <submittedName>
        <fullName evidence="4">Oxidoreductase</fullName>
    </submittedName>
</protein>
<dbReference type="InterPro" id="IPR016208">
    <property type="entry name" value="Ald_Oxase/xanthine_DH-like"/>
</dbReference>
<dbReference type="Proteomes" id="UP000603352">
    <property type="component" value="Unassembled WGS sequence"/>
</dbReference>
<feature type="domain" description="Aldehyde oxidase/xanthine dehydrogenase first molybdopterin binding" evidence="2">
    <location>
        <begin position="270"/>
        <end position="491"/>
    </location>
</feature>
<gene>
    <name evidence="4" type="ORF">GCM10011505_06670</name>
</gene>
<proteinExistence type="predicted"/>
<dbReference type="SUPFAM" id="SSF54665">
    <property type="entry name" value="CO dehydrogenase molybdoprotein N-domain-like"/>
    <property type="match status" value="1"/>
</dbReference>
<evidence type="ECO:0000313" key="4">
    <source>
        <dbReference type="EMBL" id="GGB28078.1"/>
    </source>
</evidence>
<dbReference type="Gene3D" id="3.30.365.10">
    <property type="entry name" value="Aldehyde oxidase/xanthine dehydrogenase, molybdopterin binding domain"/>
    <property type="match status" value="4"/>
</dbReference>
<evidence type="ECO:0000259" key="3">
    <source>
        <dbReference type="Pfam" id="PF20256"/>
    </source>
</evidence>
<dbReference type="PROSITE" id="PS51318">
    <property type="entry name" value="TAT"/>
    <property type="match status" value="1"/>
</dbReference>
<keyword evidence="5" id="KW-1185">Reference proteome</keyword>
<dbReference type="InterPro" id="IPR008274">
    <property type="entry name" value="AldOxase/xan_DH_MoCoBD1"/>
</dbReference>
<dbReference type="PANTHER" id="PTHR11908:SF123">
    <property type="entry name" value="ALDEHYDE OXIDOREDUCTASE MOLYBDENUM-BINDING SUBUNIT PAOC"/>
    <property type="match status" value="1"/>
</dbReference>
<dbReference type="Pfam" id="PF20256">
    <property type="entry name" value="MoCoBD_2"/>
    <property type="match status" value="2"/>
</dbReference>
<dbReference type="InterPro" id="IPR046867">
    <property type="entry name" value="AldOxase/xan_DH_MoCoBD2"/>
</dbReference>
<organism evidence="4 5">
    <name type="scientific">Tistrella bauzanensis</name>
    <dbReference type="NCBI Taxonomy" id="657419"/>
    <lineage>
        <taxon>Bacteria</taxon>
        <taxon>Pseudomonadati</taxon>
        <taxon>Pseudomonadota</taxon>
        <taxon>Alphaproteobacteria</taxon>
        <taxon>Geminicoccales</taxon>
        <taxon>Geminicoccaceae</taxon>
        <taxon>Tistrella</taxon>
    </lineage>
</organism>
<evidence type="ECO:0000256" key="1">
    <source>
        <dbReference type="SAM" id="MobiDB-lite"/>
    </source>
</evidence>
<sequence length="949" mass="104609">MPDIPHRLTPRPADISRRSFLKAAAAAGVTAAVIPLHRALGAMADARVAQPPHWLDEAGRIRFRRDGITKVIGDKVFAIDIRARDMPGWPDEQAHGFLIRATRADRVFEDIDLSMLPDDLAPDRIVRDADLKADGVTMPERDFYGDLLLARGETPVFLGHPVALLIYHDYARFRAAKRLVQFDHRAVRYGRETGIQQRDPYGRARYVRVGGATPYDPDRFSALKNTLLMPSVQNRGEAWPDRNQSGGPPEQAMYWAGEIARDIDTPQDGHLVIRRRFSSQYVDPAAMETDNGNAWYDPASGRLHVVTGTQSPYTNADHIMTMVRGSRFALNGLMFHPGYTVGYGQKEHHSFPYYVAMAALYGDGRPVRMALDRWEHFQSAIKRHPFAIDTTLAVDRETGRFLALRSALTGDGGGRANFSASVGQVAASALQSIYYLPKSDLAVRMEASRAPTAGSMRGYGTLQSMATTEMLVDEVADELGIDAIELRRRNVLRAGMKNTQGAIPAGSIRAHELLDRAAAHPLWTGRADRKRQYEADRPGYHYGVGFACVHKDYGTGAEAAIAQVEVSPEGRILLRHVCTEIGNGSTSSQMLVVADWLGRPADDADFAVIDWPNLPLTSNDEPYSMTQEDQDQRARDPHWVPRITSPRSASNSAYYLSHATREAARVLFERGLWPAALSIWREGIGGGQAAPLAVDRRHAVWQGGMLRALSLEPLSLDRLAARAHAMGLVTGTVVHTFNRWAWTEAEFDLDGEVVRWPIDALALRWGEGAPAGRRARMSDAGYAFQPRRRVFYPPVQRNNAAVVYYAPVATLVELAVNGGSGEVTLLSHHSWMECGNMIVPELVSGQLQGGIAMGIGHALYEDLPLYEDGPGNGTWNFNRYRLPRAADVAVWRQTGEVIPPLSPSDPPKGIAEVTMIPVVAAIANGVAHAIGHRFRDLPVTADKIREVLS</sequence>
<dbReference type="InterPro" id="IPR006311">
    <property type="entry name" value="TAT_signal"/>
</dbReference>
<feature type="region of interest" description="Disordered" evidence="1">
    <location>
        <begin position="619"/>
        <end position="642"/>
    </location>
</feature>
<comment type="caution">
    <text evidence="4">The sequence shown here is derived from an EMBL/GenBank/DDBJ whole genome shotgun (WGS) entry which is preliminary data.</text>
</comment>
<dbReference type="InterPro" id="IPR037165">
    <property type="entry name" value="AldOxase/xan_DH_Mopterin-bd_sf"/>
</dbReference>
<feature type="compositionally biased region" description="Basic and acidic residues" evidence="1">
    <location>
        <begin position="630"/>
        <end position="639"/>
    </location>
</feature>
<dbReference type="SUPFAM" id="SSF56003">
    <property type="entry name" value="Molybdenum cofactor-binding domain"/>
    <property type="match status" value="1"/>
</dbReference>
<feature type="domain" description="Aldehyde oxidase/xanthine dehydrogenase second molybdopterin binding" evidence="3">
    <location>
        <begin position="743"/>
        <end position="888"/>
    </location>
</feature>
<dbReference type="InterPro" id="IPR019546">
    <property type="entry name" value="TAT_signal_bac_arc"/>
</dbReference>
<dbReference type="Pfam" id="PF10518">
    <property type="entry name" value="TAT_signal"/>
    <property type="match status" value="1"/>
</dbReference>
<name>A0ABQ1I8S9_9PROT</name>
<dbReference type="Pfam" id="PF02738">
    <property type="entry name" value="MoCoBD_1"/>
    <property type="match status" value="1"/>
</dbReference>
<evidence type="ECO:0000313" key="5">
    <source>
        <dbReference type="Proteomes" id="UP000603352"/>
    </source>
</evidence>
<dbReference type="InterPro" id="IPR036856">
    <property type="entry name" value="Ald_Oxase/Xan_DH_a/b_sf"/>
</dbReference>
<dbReference type="NCBIfam" id="TIGR01409">
    <property type="entry name" value="TAT_signal_seq"/>
    <property type="match status" value="1"/>
</dbReference>
<reference evidence="5" key="1">
    <citation type="journal article" date="2019" name="Int. J. Syst. Evol. Microbiol.">
        <title>The Global Catalogue of Microorganisms (GCM) 10K type strain sequencing project: providing services to taxonomists for standard genome sequencing and annotation.</title>
        <authorList>
            <consortium name="The Broad Institute Genomics Platform"/>
            <consortium name="The Broad Institute Genome Sequencing Center for Infectious Disease"/>
            <person name="Wu L."/>
            <person name="Ma J."/>
        </authorList>
    </citation>
    <scope>NUCLEOTIDE SEQUENCE [LARGE SCALE GENOMIC DNA]</scope>
    <source>
        <strain evidence="5">CGMCC 1.10188</strain>
    </source>
</reference>
<evidence type="ECO:0000259" key="2">
    <source>
        <dbReference type="Pfam" id="PF02738"/>
    </source>
</evidence>
<accession>A0ABQ1I8S9</accession>
<feature type="domain" description="Aldehyde oxidase/xanthine dehydrogenase second molybdopterin binding" evidence="3">
    <location>
        <begin position="519"/>
        <end position="603"/>
    </location>
</feature>